<protein>
    <submittedName>
        <fullName evidence="3">Hsp70 protein</fullName>
    </submittedName>
</protein>
<keyword evidence="1" id="KW-0547">Nucleotide-binding</keyword>
<accession>A0A6I6ML46</accession>
<proteinExistence type="predicted"/>
<dbReference type="InterPro" id="IPR013126">
    <property type="entry name" value="Hsp_70_fam"/>
</dbReference>
<dbReference type="Pfam" id="PF00012">
    <property type="entry name" value="HSP70"/>
    <property type="match status" value="1"/>
</dbReference>
<dbReference type="SUPFAM" id="SSF53067">
    <property type="entry name" value="Actin-like ATPase domain"/>
    <property type="match status" value="1"/>
</dbReference>
<dbReference type="RefSeq" id="WP_158764381.1">
    <property type="nucleotide sequence ID" value="NZ_CP047045.1"/>
</dbReference>
<dbReference type="InterPro" id="IPR043129">
    <property type="entry name" value="ATPase_NBD"/>
</dbReference>
<dbReference type="GO" id="GO:0140662">
    <property type="term" value="F:ATP-dependent protein folding chaperone"/>
    <property type="evidence" value="ECO:0007669"/>
    <property type="project" value="InterPro"/>
</dbReference>
<evidence type="ECO:0000313" key="3">
    <source>
        <dbReference type="EMBL" id="QGZ93377.1"/>
    </source>
</evidence>
<keyword evidence="2" id="KW-0067">ATP-binding</keyword>
<evidence type="ECO:0000313" key="4">
    <source>
        <dbReference type="Proteomes" id="UP000431269"/>
    </source>
</evidence>
<dbReference type="Gene3D" id="3.30.420.40">
    <property type="match status" value="2"/>
</dbReference>
<dbReference type="GO" id="GO:0005524">
    <property type="term" value="F:ATP binding"/>
    <property type="evidence" value="ECO:0007669"/>
    <property type="project" value="UniProtKB-KW"/>
</dbReference>
<gene>
    <name evidence="3" type="ORF">DSM104635_00187</name>
</gene>
<evidence type="ECO:0000256" key="1">
    <source>
        <dbReference type="ARBA" id="ARBA00022741"/>
    </source>
</evidence>
<dbReference type="AlphaFoldDB" id="A0A6I6ML46"/>
<dbReference type="Gene3D" id="3.90.640.10">
    <property type="entry name" value="Actin, Chain A, domain 4"/>
    <property type="match status" value="1"/>
</dbReference>
<organism evidence="3 4">
    <name type="scientific">Terricaulis silvestris</name>
    <dbReference type="NCBI Taxonomy" id="2686094"/>
    <lineage>
        <taxon>Bacteria</taxon>
        <taxon>Pseudomonadati</taxon>
        <taxon>Pseudomonadota</taxon>
        <taxon>Alphaproteobacteria</taxon>
        <taxon>Caulobacterales</taxon>
        <taxon>Caulobacteraceae</taxon>
        <taxon>Terricaulis</taxon>
    </lineage>
</organism>
<name>A0A6I6ML46_9CAUL</name>
<dbReference type="Proteomes" id="UP000431269">
    <property type="component" value="Chromosome"/>
</dbReference>
<sequence>MSSDHSGQPRLCLDFGTAFSKASLYLGGALPAREAVLPLAIGAISRADHPFLTPSVMFVDEGRILIGPVALERAQRAASVNRDPILSFKTILAARDLEPALAQKIPPSVDPTSTLRQRDTLVLYLAHLDQLVRAVIKGDATLPPSAADAARRYTSPIWRMRDEADRTMSRLFDEAAIVSVRLGERLIAPDGVSIAQAKDALDKGEQTLGIGQLEASVFEAHAAAAAYAAFSRAPQRFVLVVDMGAGTTDLAGFERLEGGDGQALSEVVRARQSCGLAGNEIDEVLVNLALAKSRPRRGLSEEQLWRSLRLSARKLKRDLFLNGKCAFEHDGKVRTLMLGELTRAPAFKAFCRAFAEICAASVRAVAERAKLAGESKLTILLAGGGANLKFLTEVANAAGARGGEGLKIEIETFGVNWYLPRGYDPFLQDAFPQVAISLGGALAHLADEPANAAALA</sequence>
<dbReference type="EMBL" id="CP047045">
    <property type="protein sequence ID" value="QGZ93377.1"/>
    <property type="molecule type" value="Genomic_DNA"/>
</dbReference>
<evidence type="ECO:0000256" key="2">
    <source>
        <dbReference type="ARBA" id="ARBA00022840"/>
    </source>
</evidence>
<keyword evidence="4" id="KW-1185">Reference proteome</keyword>
<dbReference type="KEGG" id="tsv:DSM104635_00187"/>
<reference evidence="4" key="1">
    <citation type="submission" date="2019-12" db="EMBL/GenBank/DDBJ databases">
        <title>Complete genome of Terracaulis silvestris 0127_4.</title>
        <authorList>
            <person name="Vieira S."/>
            <person name="Riedel T."/>
            <person name="Sproer C."/>
            <person name="Pascual J."/>
            <person name="Boedeker C."/>
            <person name="Overmann J."/>
        </authorList>
    </citation>
    <scope>NUCLEOTIDE SEQUENCE [LARGE SCALE GENOMIC DNA]</scope>
    <source>
        <strain evidence="4">0127_4</strain>
    </source>
</reference>